<reference evidence="1" key="2">
    <citation type="journal article" date="2015" name="Data Brief">
        <title>Shoot transcriptome of the giant reed, Arundo donax.</title>
        <authorList>
            <person name="Barrero R.A."/>
            <person name="Guerrero F.D."/>
            <person name="Moolhuijzen P."/>
            <person name="Goolsby J.A."/>
            <person name="Tidwell J."/>
            <person name="Bellgard S.E."/>
            <person name="Bellgard M.I."/>
        </authorList>
    </citation>
    <scope>NUCLEOTIDE SEQUENCE</scope>
    <source>
        <tissue evidence="1">Shoot tissue taken approximately 20 cm above the soil surface</tissue>
    </source>
</reference>
<protein>
    <submittedName>
        <fullName evidence="1">Uncharacterized protein</fullName>
    </submittedName>
</protein>
<proteinExistence type="predicted"/>
<reference evidence="1" key="1">
    <citation type="submission" date="2014-09" db="EMBL/GenBank/DDBJ databases">
        <authorList>
            <person name="Magalhaes I.L.F."/>
            <person name="Oliveira U."/>
            <person name="Santos F.R."/>
            <person name="Vidigal T.H.D.A."/>
            <person name="Brescovit A.D."/>
            <person name="Santos A.J."/>
        </authorList>
    </citation>
    <scope>NUCLEOTIDE SEQUENCE</scope>
    <source>
        <tissue evidence="1">Shoot tissue taken approximately 20 cm above the soil surface</tissue>
    </source>
</reference>
<name>A0A0A9CRA0_ARUDO</name>
<sequence>MDTDEGYLTYFPTESPLLGENAFGFKSLILRHLFVLSSILLS</sequence>
<accession>A0A0A9CRA0</accession>
<dbReference type="AlphaFoldDB" id="A0A0A9CRA0"/>
<dbReference type="EMBL" id="GBRH01223883">
    <property type="protein sequence ID" value="JAD74012.1"/>
    <property type="molecule type" value="Transcribed_RNA"/>
</dbReference>
<evidence type="ECO:0000313" key="1">
    <source>
        <dbReference type="EMBL" id="JAD74012.1"/>
    </source>
</evidence>
<organism evidence="1">
    <name type="scientific">Arundo donax</name>
    <name type="common">Giant reed</name>
    <name type="synonym">Donax arundinaceus</name>
    <dbReference type="NCBI Taxonomy" id="35708"/>
    <lineage>
        <taxon>Eukaryota</taxon>
        <taxon>Viridiplantae</taxon>
        <taxon>Streptophyta</taxon>
        <taxon>Embryophyta</taxon>
        <taxon>Tracheophyta</taxon>
        <taxon>Spermatophyta</taxon>
        <taxon>Magnoliopsida</taxon>
        <taxon>Liliopsida</taxon>
        <taxon>Poales</taxon>
        <taxon>Poaceae</taxon>
        <taxon>PACMAD clade</taxon>
        <taxon>Arundinoideae</taxon>
        <taxon>Arundineae</taxon>
        <taxon>Arundo</taxon>
    </lineage>
</organism>